<protein>
    <submittedName>
        <fullName evidence="2">Uncharacterized protein</fullName>
    </submittedName>
</protein>
<accession>A0AAD4MDJ2</accession>
<feature type="region of interest" description="Disordered" evidence="1">
    <location>
        <begin position="146"/>
        <end position="218"/>
    </location>
</feature>
<feature type="compositionally biased region" description="Polar residues" evidence="1">
    <location>
        <begin position="165"/>
        <end position="188"/>
    </location>
</feature>
<evidence type="ECO:0000256" key="1">
    <source>
        <dbReference type="SAM" id="MobiDB-lite"/>
    </source>
</evidence>
<keyword evidence="3" id="KW-1185">Reference proteome</keyword>
<dbReference type="AlphaFoldDB" id="A0AAD4MDJ2"/>
<dbReference type="Proteomes" id="UP001203297">
    <property type="component" value="Unassembled WGS sequence"/>
</dbReference>
<comment type="caution">
    <text evidence="2">The sequence shown here is derived from an EMBL/GenBank/DDBJ whole genome shotgun (WGS) entry which is preliminary data.</text>
</comment>
<sequence>MGIIVLALRCYLVFQNVFITFKTLKPPPPSSRNNGQPSVRALTQRKRDMKGCMAIWIVWCCLALYESLVERIVWVVIPFYDELKSVVLIFLILSRARTSSQPYVSTLDAVLNFVHNLGDFVLLILSLPFSAAISWWYGPSTDEDQTRLTEADTESVRSYGDEHPATSTSKLRSDYPNQRNHRASSTSKEAPRPGVETENGHNTHPRGVSRETRNPSDTLHSRFYTATDTSQNHQIWYPPSSYADANEVRADNPTSVPPMTMPEPQFSSIDVDDWRAYPPFPSAYPSTPVRPPQANMPEPVHPSQFCAIEEEGTGGPITSNDQTDGARQGFGRSLLPLREPSNLGSDGDLSDEIKNLGVQIHETHYVTSSDNDEDMDDYETEEDSFDVTFQTPDTCVFFELCLWDVKSQTPPSLPKRP</sequence>
<proteinExistence type="predicted"/>
<name>A0AAD4MDJ2_9AGAM</name>
<organism evidence="2 3">
    <name type="scientific">Multifurca ochricompacta</name>
    <dbReference type="NCBI Taxonomy" id="376703"/>
    <lineage>
        <taxon>Eukaryota</taxon>
        <taxon>Fungi</taxon>
        <taxon>Dikarya</taxon>
        <taxon>Basidiomycota</taxon>
        <taxon>Agaricomycotina</taxon>
        <taxon>Agaricomycetes</taxon>
        <taxon>Russulales</taxon>
        <taxon>Russulaceae</taxon>
        <taxon>Multifurca</taxon>
    </lineage>
</organism>
<dbReference type="Pfam" id="PF03134">
    <property type="entry name" value="TB2_DP1_HVA22"/>
    <property type="match status" value="1"/>
</dbReference>
<evidence type="ECO:0000313" key="2">
    <source>
        <dbReference type="EMBL" id="KAI0307084.1"/>
    </source>
</evidence>
<gene>
    <name evidence="2" type="ORF">B0F90DRAFT_1813897</name>
</gene>
<evidence type="ECO:0000313" key="3">
    <source>
        <dbReference type="Proteomes" id="UP001203297"/>
    </source>
</evidence>
<dbReference type="EMBL" id="WTXG01000002">
    <property type="protein sequence ID" value="KAI0307084.1"/>
    <property type="molecule type" value="Genomic_DNA"/>
</dbReference>
<reference evidence="2" key="1">
    <citation type="journal article" date="2022" name="New Phytol.">
        <title>Evolutionary transition to the ectomycorrhizal habit in the genomes of a hyperdiverse lineage of mushroom-forming fungi.</title>
        <authorList>
            <person name="Looney B."/>
            <person name="Miyauchi S."/>
            <person name="Morin E."/>
            <person name="Drula E."/>
            <person name="Courty P.E."/>
            <person name="Kohler A."/>
            <person name="Kuo A."/>
            <person name="LaButti K."/>
            <person name="Pangilinan J."/>
            <person name="Lipzen A."/>
            <person name="Riley R."/>
            <person name="Andreopoulos W."/>
            <person name="He G."/>
            <person name="Johnson J."/>
            <person name="Nolan M."/>
            <person name="Tritt A."/>
            <person name="Barry K.W."/>
            <person name="Grigoriev I.V."/>
            <person name="Nagy L.G."/>
            <person name="Hibbett D."/>
            <person name="Henrissat B."/>
            <person name="Matheny P.B."/>
            <person name="Labbe J."/>
            <person name="Martin F.M."/>
        </authorList>
    </citation>
    <scope>NUCLEOTIDE SEQUENCE</scope>
    <source>
        <strain evidence="2">BPL690</strain>
    </source>
</reference>
<dbReference type="InterPro" id="IPR004345">
    <property type="entry name" value="TB2_DP1_HVA22"/>
</dbReference>